<keyword evidence="3" id="KW-0378">Hydrolase</keyword>
<dbReference type="EMBL" id="LR796827">
    <property type="protein sequence ID" value="CAB4168393.1"/>
    <property type="molecule type" value="Genomic_DNA"/>
</dbReference>
<protein>
    <submittedName>
        <fullName evidence="6">Restriction_endonuclease_like domain containing protein</fullName>
    </submittedName>
</protein>
<evidence type="ECO:0000256" key="1">
    <source>
        <dbReference type="ARBA" id="ARBA00001946"/>
    </source>
</evidence>
<keyword evidence="2" id="KW-0540">Nuclease</keyword>
<organism evidence="6">
    <name type="scientific">uncultured Caudovirales phage</name>
    <dbReference type="NCBI Taxonomy" id="2100421"/>
    <lineage>
        <taxon>Viruses</taxon>
        <taxon>Duplodnaviria</taxon>
        <taxon>Heunggongvirae</taxon>
        <taxon>Uroviricota</taxon>
        <taxon>Caudoviricetes</taxon>
        <taxon>Peduoviridae</taxon>
        <taxon>Maltschvirus</taxon>
        <taxon>Maltschvirus maltsch</taxon>
    </lineage>
</organism>
<evidence type="ECO:0000313" key="11">
    <source>
        <dbReference type="EMBL" id="CAB4221746.1"/>
    </source>
</evidence>
<evidence type="ECO:0000313" key="6">
    <source>
        <dbReference type="EMBL" id="CAB4167593.1"/>
    </source>
</evidence>
<dbReference type="EMBL" id="LR798362">
    <property type="protein sequence ID" value="CAB5226805.1"/>
    <property type="molecule type" value="Genomic_DNA"/>
</dbReference>
<dbReference type="EMBL" id="LR797234">
    <property type="protein sequence ID" value="CAB4195519.1"/>
    <property type="molecule type" value="Genomic_DNA"/>
</dbReference>
<evidence type="ECO:0000256" key="2">
    <source>
        <dbReference type="ARBA" id="ARBA00022722"/>
    </source>
</evidence>
<comment type="cofactor">
    <cofactor evidence="1">
        <name>Mg(2+)</name>
        <dbReference type="ChEBI" id="CHEBI:18420"/>
    </cofactor>
</comment>
<keyword evidence="6" id="KW-0255">Endonuclease</keyword>
<sequence>MARTPEKAVKDKVVAVLKQRGAYYFFPTTFGMGRSGVPDIICCSSGRFLAIECKAGKNTPTPLQIREMAAISEAGGIAIVVNEDNLDAVSYQLDRMNRRNDHE</sequence>
<reference evidence="6" key="1">
    <citation type="submission" date="2020-04" db="EMBL/GenBank/DDBJ databases">
        <authorList>
            <person name="Chiriac C."/>
            <person name="Salcher M."/>
            <person name="Ghai R."/>
            <person name="Kavagutti S V."/>
        </authorList>
    </citation>
    <scope>NUCLEOTIDE SEQUENCE</scope>
</reference>
<evidence type="ECO:0000313" key="5">
    <source>
        <dbReference type="EMBL" id="CAB4155648.1"/>
    </source>
</evidence>
<evidence type="ECO:0000259" key="4">
    <source>
        <dbReference type="SMART" id="SM00990"/>
    </source>
</evidence>
<dbReference type="EMBL" id="LR797506">
    <property type="protein sequence ID" value="CAB4221746.1"/>
    <property type="molecule type" value="Genomic_DNA"/>
</dbReference>
<accession>A0A6J5P7S1</accession>
<evidence type="ECO:0000313" key="12">
    <source>
        <dbReference type="EMBL" id="CAB5226805.1"/>
    </source>
</evidence>
<evidence type="ECO:0000313" key="7">
    <source>
        <dbReference type="EMBL" id="CAB4168393.1"/>
    </source>
</evidence>
<dbReference type="InterPro" id="IPR014883">
    <property type="entry name" value="VRR_NUC"/>
</dbReference>
<dbReference type="EMBL" id="LR797356">
    <property type="protein sequence ID" value="CAB4205330.1"/>
    <property type="molecule type" value="Genomic_DNA"/>
</dbReference>
<dbReference type="GO" id="GO:0016788">
    <property type="term" value="F:hydrolase activity, acting on ester bonds"/>
    <property type="evidence" value="ECO:0007669"/>
    <property type="project" value="InterPro"/>
</dbReference>
<gene>
    <name evidence="8" type="ORF">UFOVP1058_2</name>
    <name evidence="9" type="ORF">UFOVP1289_26</name>
    <name evidence="10" type="ORF">UFOVP1410_60</name>
    <name evidence="12" type="ORF">UFOVP1514_41</name>
    <name evidence="11" type="ORF">UFOVP1642_53</name>
    <name evidence="5" type="ORF">UFOVP656_9</name>
    <name evidence="6" type="ORF">UFOVP857_31</name>
    <name evidence="7" type="ORF">UFOVP879_15</name>
</gene>
<feature type="domain" description="VRR-NUC" evidence="4">
    <location>
        <begin position="4"/>
        <end position="85"/>
    </location>
</feature>
<evidence type="ECO:0000313" key="8">
    <source>
        <dbReference type="EMBL" id="CAB4180884.1"/>
    </source>
</evidence>
<proteinExistence type="predicted"/>
<name>A0A6J5P7S1_9CAUD</name>
<dbReference type="InterPro" id="IPR011335">
    <property type="entry name" value="Restrct_endonuc-II-like"/>
</dbReference>
<dbReference type="InterPro" id="IPR011856">
    <property type="entry name" value="tRNA_endonuc-like_dom_sf"/>
</dbReference>
<dbReference type="EMBL" id="LR796804">
    <property type="protein sequence ID" value="CAB4167593.1"/>
    <property type="molecule type" value="Genomic_DNA"/>
</dbReference>
<evidence type="ECO:0000256" key="3">
    <source>
        <dbReference type="ARBA" id="ARBA00022801"/>
    </source>
</evidence>
<evidence type="ECO:0000313" key="9">
    <source>
        <dbReference type="EMBL" id="CAB4195519.1"/>
    </source>
</evidence>
<dbReference type="EMBL" id="LR797024">
    <property type="protein sequence ID" value="CAB4180884.1"/>
    <property type="molecule type" value="Genomic_DNA"/>
</dbReference>
<dbReference type="Gene3D" id="3.40.1350.10">
    <property type="match status" value="1"/>
</dbReference>
<dbReference type="GO" id="GO:0003676">
    <property type="term" value="F:nucleic acid binding"/>
    <property type="evidence" value="ECO:0007669"/>
    <property type="project" value="InterPro"/>
</dbReference>
<dbReference type="GO" id="GO:0004519">
    <property type="term" value="F:endonuclease activity"/>
    <property type="evidence" value="ECO:0007669"/>
    <property type="project" value="UniProtKB-KW"/>
</dbReference>
<dbReference type="SMART" id="SM00990">
    <property type="entry name" value="VRR_NUC"/>
    <property type="match status" value="1"/>
</dbReference>
<dbReference type="SUPFAM" id="SSF52980">
    <property type="entry name" value="Restriction endonuclease-like"/>
    <property type="match status" value="1"/>
</dbReference>
<dbReference type="EMBL" id="LR796643">
    <property type="protein sequence ID" value="CAB4155648.1"/>
    <property type="molecule type" value="Genomic_DNA"/>
</dbReference>
<evidence type="ECO:0000313" key="10">
    <source>
        <dbReference type="EMBL" id="CAB4205330.1"/>
    </source>
</evidence>